<dbReference type="SMART" id="SM00513">
    <property type="entry name" value="SAP"/>
    <property type="match status" value="1"/>
</dbReference>
<feature type="region of interest" description="Disordered" evidence="6">
    <location>
        <begin position="415"/>
        <end position="519"/>
    </location>
</feature>
<dbReference type="Pfam" id="PF13923">
    <property type="entry name" value="zf-C3HC4_2"/>
    <property type="match status" value="1"/>
</dbReference>
<dbReference type="SMART" id="SM00184">
    <property type="entry name" value="RING"/>
    <property type="match status" value="1"/>
</dbReference>
<dbReference type="GeneID" id="37043013"/>
<dbReference type="Gene3D" id="3.30.40.10">
    <property type="entry name" value="Zinc/RING finger domain, C3HC4 (zinc finger)"/>
    <property type="match status" value="1"/>
</dbReference>
<feature type="region of interest" description="Disordered" evidence="6">
    <location>
        <begin position="121"/>
        <end position="246"/>
    </location>
</feature>
<protein>
    <recommendedName>
        <fullName evidence="1">Postreplication repair E3 ubiquitin-protein ligase RAD18</fullName>
    </recommendedName>
</protein>
<evidence type="ECO:0000313" key="9">
    <source>
        <dbReference type="EMBL" id="PWN91678.1"/>
    </source>
</evidence>
<dbReference type="GO" id="GO:0008270">
    <property type="term" value="F:zinc ion binding"/>
    <property type="evidence" value="ECO:0007669"/>
    <property type="project" value="UniProtKB-KW"/>
</dbReference>
<reference evidence="9" key="1">
    <citation type="journal article" date="2018" name="Mol. Biol. Evol.">
        <title>Broad Genomic Sampling Reveals a Smut Pathogenic Ancestry of the Fungal Clade Ustilaginomycotina.</title>
        <authorList>
            <person name="Kijpornyongpan T."/>
            <person name="Mondo S.J."/>
            <person name="Barry K."/>
            <person name="Sandor L."/>
            <person name="Lee J."/>
            <person name="Lipzen A."/>
            <person name="Pangilinan J."/>
            <person name="LaButti K."/>
            <person name="Hainaut M."/>
            <person name="Henrissat B."/>
            <person name="Grigoriev I.V."/>
            <person name="Spatafora J.W."/>
            <person name="Aime M.C."/>
        </authorList>
    </citation>
    <scope>NUCLEOTIDE SEQUENCE [LARGE SCALE GENOMIC DNA]</scope>
    <source>
        <strain evidence="9">MCA 4198</strain>
    </source>
</reference>
<dbReference type="Proteomes" id="UP000245768">
    <property type="component" value="Unassembled WGS sequence"/>
</dbReference>
<dbReference type="PANTHER" id="PTHR14134:SF2">
    <property type="entry name" value="E3 UBIQUITIN-PROTEIN LIGASE RAD18"/>
    <property type="match status" value="1"/>
</dbReference>
<evidence type="ECO:0000256" key="5">
    <source>
        <dbReference type="PROSITE-ProRule" id="PRU00175"/>
    </source>
</evidence>
<dbReference type="Pfam" id="PF02037">
    <property type="entry name" value="SAP"/>
    <property type="match status" value="1"/>
</dbReference>
<dbReference type="InterPro" id="IPR017907">
    <property type="entry name" value="Znf_RING_CS"/>
</dbReference>
<evidence type="ECO:0000313" key="10">
    <source>
        <dbReference type="Proteomes" id="UP000245768"/>
    </source>
</evidence>
<feature type="compositionally biased region" description="Low complexity" evidence="6">
    <location>
        <begin position="504"/>
        <end position="519"/>
    </location>
</feature>
<evidence type="ECO:0000256" key="1">
    <source>
        <dbReference type="ARBA" id="ARBA00015551"/>
    </source>
</evidence>
<evidence type="ECO:0000256" key="2">
    <source>
        <dbReference type="ARBA" id="ARBA00022723"/>
    </source>
</evidence>
<dbReference type="GO" id="GO:0006301">
    <property type="term" value="P:DNA damage tolerance"/>
    <property type="evidence" value="ECO:0007669"/>
    <property type="project" value="InterPro"/>
</dbReference>
<dbReference type="InterPro" id="IPR001841">
    <property type="entry name" value="Znf_RING"/>
</dbReference>
<dbReference type="OrthoDB" id="9049620at2759"/>
<proteinExistence type="predicted"/>
<gene>
    <name evidence="9" type="ORF">FA10DRAFT_265524</name>
</gene>
<sequence>MASSSASTSTLGLGAGGAASAFEGADDPNDWKDDYAFLKALDSSLRCEVCYDIFTAPVSLKECGHTFCSACVRSSINQPDPYGHHCPKCMAKNVYDSQLVPQQGMESVALQWRIARKKLFKKQQDDKKREEAFKAMEEKAAEATPSRASLKRPRSPERSHDEAGPSSRQSSSPPTNRAENGRMTRSRTRGASPKETAASQVIVFETDSEEDDSYDPRATRVQRDKGSPSNGKAHSPTSPKDYREMTANDLSPCPICQHTFTIAALNRHLDKGSCSPDDPQPSDKERGLTATETSGSSTLSVNGGEGASTAAAGGGGSWFQKPLGMVGVKATTDGLGKGATTRKRLTRPNYALTKDKDLRSKLEEHRLSTSGTREKLIERHRQWVNLFNANLDASAKVQKPDSALRKELAEWERAQDEAAAQKSRHAAVSSSDKRAKAYAAANRDQFRMLSEQAKMSHLKNKEAHGSGSERSEEKAPINKEKMDGKEEEEEGGMLSMDVEMAERSAPAPSSQSQIVSSSS</sequence>
<feature type="compositionally biased region" description="Basic and acidic residues" evidence="6">
    <location>
        <begin position="154"/>
        <end position="163"/>
    </location>
</feature>
<dbReference type="GO" id="GO:0003697">
    <property type="term" value="F:single-stranded DNA binding"/>
    <property type="evidence" value="ECO:0007669"/>
    <property type="project" value="InterPro"/>
</dbReference>
<organism evidence="9 10">
    <name type="scientific">Acaromyces ingoldii</name>
    <dbReference type="NCBI Taxonomy" id="215250"/>
    <lineage>
        <taxon>Eukaryota</taxon>
        <taxon>Fungi</taxon>
        <taxon>Dikarya</taxon>
        <taxon>Basidiomycota</taxon>
        <taxon>Ustilaginomycotina</taxon>
        <taxon>Exobasidiomycetes</taxon>
        <taxon>Exobasidiales</taxon>
        <taxon>Cryptobasidiaceae</taxon>
        <taxon>Acaromyces</taxon>
    </lineage>
</organism>
<name>A0A316YSN8_9BASI</name>
<dbReference type="PROSITE" id="PS00518">
    <property type="entry name" value="ZF_RING_1"/>
    <property type="match status" value="1"/>
</dbReference>
<keyword evidence="2" id="KW-0479">Metal-binding</keyword>
<accession>A0A316YSN8</accession>
<evidence type="ECO:0000256" key="3">
    <source>
        <dbReference type="ARBA" id="ARBA00022771"/>
    </source>
</evidence>
<dbReference type="PROSITE" id="PS50800">
    <property type="entry name" value="SAP"/>
    <property type="match status" value="1"/>
</dbReference>
<dbReference type="InterPro" id="IPR039577">
    <property type="entry name" value="Rad18"/>
</dbReference>
<feature type="compositionally biased region" description="Basic and acidic residues" evidence="6">
    <location>
        <begin position="122"/>
        <end position="141"/>
    </location>
</feature>
<feature type="compositionally biased region" description="Polar residues" evidence="6">
    <location>
        <begin position="290"/>
        <end position="301"/>
    </location>
</feature>
<feature type="domain" description="SAP" evidence="8">
    <location>
        <begin position="350"/>
        <end position="384"/>
    </location>
</feature>
<feature type="compositionally biased region" description="Polar residues" evidence="6">
    <location>
        <begin position="227"/>
        <end position="238"/>
    </location>
</feature>
<evidence type="ECO:0000259" key="7">
    <source>
        <dbReference type="PROSITE" id="PS50089"/>
    </source>
</evidence>
<dbReference type="RefSeq" id="XP_025378876.1">
    <property type="nucleotide sequence ID" value="XM_025521097.1"/>
</dbReference>
<evidence type="ECO:0000259" key="8">
    <source>
        <dbReference type="PROSITE" id="PS50800"/>
    </source>
</evidence>
<dbReference type="SUPFAM" id="SSF57850">
    <property type="entry name" value="RING/U-box"/>
    <property type="match status" value="1"/>
</dbReference>
<feature type="compositionally biased region" description="Basic and acidic residues" evidence="6">
    <location>
        <begin position="214"/>
        <end position="226"/>
    </location>
</feature>
<dbReference type="GO" id="GO:0097505">
    <property type="term" value="C:Rad6-Rad18 complex"/>
    <property type="evidence" value="ECO:0007669"/>
    <property type="project" value="TreeGrafter"/>
</dbReference>
<dbReference type="GO" id="GO:0006513">
    <property type="term" value="P:protein monoubiquitination"/>
    <property type="evidence" value="ECO:0007669"/>
    <property type="project" value="InterPro"/>
</dbReference>
<dbReference type="InterPro" id="IPR013083">
    <property type="entry name" value="Znf_RING/FYVE/PHD"/>
</dbReference>
<feature type="domain" description="RING-type" evidence="7">
    <location>
        <begin position="47"/>
        <end position="89"/>
    </location>
</feature>
<keyword evidence="10" id="KW-1185">Reference proteome</keyword>
<dbReference type="STRING" id="215250.A0A316YSN8"/>
<evidence type="ECO:0000256" key="4">
    <source>
        <dbReference type="ARBA" id="ARBA00022833"/>
    </source>
</evidence>
<feature type="region of interest" description="Disordered" evidence="6">
    <location>
        <begin position="271"/>
        <end position="313"/>
    </location>
</feature>
<dbReference type="FunCoup" id="A0A316YSN8">
    <property type="interactions" value="153"/>
</dbReference>
<dbReference type="PROSITE" id="PS50089">
    <property type="entry name" value="ZF_RING_2"/>
    <property type="match status" value="1"/>
</dbReference>
<dbReference type="InterPro" id="IPR003034">
    <property type="entry name" value="SAP_dom"/>
</dbReference>
<dbReference type="GO" id="GO:0061630">
    <property type="term" value="F:ubiquitin protein ligase activity"/>
    <property type="evidence" value="ECO:0007669"/>
    <property type="project" value="InterPro"/>
</dbReference>
<dbReference type="GO" id="GO:0005634">
    <property type="term" value="C:nucleus"/>
    <property type="evidence" value="ECO:0007669"/>
    <property type="project" value="TreeGrafter"/>
</dbReference>
<evidence type="ECO:0000256" key="6">
    <source>
        <dbReference type="SAM" id="MobiDB-lite"/>
    </source>
</evidence>
<dbReference type="AlphaFoldDB" id="A0A316YSN8"/>
<feature type="compositionally biased region" description="Polar residues" evidence="6">
    <location>
        <begin position="166"/>
        <end position="178"/>
    </location>
</feature>
<keyword evidence="4" id="KW-0862">Zinc</keyword>
<feature type="compositionally biased region" description="Basic and acidic residues" evidence="6">
    <location>
        <begin position="459"/>
        <end position="484"/>
    </location>
</feature>
<dbReference type="EMBL" id="KZ819635">
    <property type="protein sequence ID" value="PWN91678.1"/>
    <property type="molecule type" value="Genomic_DNA"/>
</dbReference>
<dbReference type="InParanoid" id="A0A316YSN8"/>
<dbReference type="PANTHER" id="PTHR14134">
    <property type="entry name" value="E3 UBIQUITIN-PROTEIN LIGASE RAD18"/>
    <property type="match status" value="1"/>
</dbReference>
<keyword evidence="3 5" id="KW-0863">Zinc-finger</keyword>